<proteinExistence type="predicted"/>
<reference evidence="1 2" key="1">
    <citation type="submission" date="2019-04" db="EMBL/GenBank/DDBJ databases">
        <title>Draft genome sequence of Youngimonas vesicularis.</title>
        <authorList>
            <person name="Hameed A."/>
        </authorList>
    </citation>
    <scope>NUCLEOTIDE SEQUENCE [LARGE SCALE GENOMIC DNA]</scope>
    <source>
        <strain evidence="1 2">CC-AMW-E</strain>
    </source>
</reference>
<name>A0A4S3MGP7_9RHOB</name>
<comment type="caution">
    <text evidence="1">The sequence shown here is derived from an EMBL/GenBank/DDBJ whole genome shotgun (WGS) entry which is preliminary data.</text>
</comment>
<dbReference type="OrthoDB" id="8373799at2"/>
<protein>
    <submittedName>
        <fullName evidence="1">Uncharacterized protein</fullName>
    </submittedName>
</protein>
<gene>
    <name evidence="1" type="ORF">E7681_03525</name>
</gene>
<keyword evidence="2" id="KW-1185">Reference proteome</keyword>
<dbReference type="RefSeq" id="WP_136337868.1">
    <property type="nucleotide sequence ID" value="NZ_SSMD01000001.1"/>
</dbReference>
<organism evidence="1 2">
    <name type="scientific">Thalassobius vesicularis</name>
    <dbReference type="NCBI Taxonomy" id="1294297"/>
    <lineage>
        <taxon>Bacteria</taxon>
        <taxon>Pseudomonadati</taxon>
        <taxon>Pseudomonadota</taxon>
        <taxon>Alphaproteobacteria</taxon>
        <taxon>Rhodobacterales</taxon>
        <taxon>Roseobacteraceae</taxon>
        <taxon>Thalassovita</taxon>
    </lineage>
</organism>
<sequence>MQITFTPMRQDVALSLHKSGETLIINGEAFDFSALPEGATLPQAAVACAWLGSDVERQDGQVHLTLILPHGVHAAPETLFPAPVTLVEDGPVTLPPYEAPAEEITV</sequence>
<dbReference type="Proteomes" id="UP000306113">
    <property type="component" value="Unassembled WGS sequence"/>
</dbReference>
<dbReference type="AlphaFoldDB" id="A0A4S3MGP7"/>
<evidence type="ECO:0000313" key="1">
    <source>
        <dbReference type="EMBL" id="THD76924.1"/>
    </source>
</evidence>
<dbReference type="EMBL" id="SSMD01000001">
    <property type="protein sequence ID" value="THD76924.1"/>
    <property type="molecule type" value="Genomic_DNA"/>
</dbReference>
<accession>A0A4S3MGP7</accession>
<evidence type="ECO:0000313" key="2">
    <source>
        <dbReference type="Proteomes" id="UP000306113"/>
    </source>
</evidence>